<dbReference type="AlphaFoldDB" id="A0A348HFS6"/>
<dbReference type="Proteomes" id="UP000267342">
    <property type="component" value="Chromosome"/>
</dbReference>
<keyword evidence="2" id="KW-1185">Reference proteome</keyword>
<evidence type="ECO:0000313" key="2">
    <source>
        <dbReference type="Proteomes" id="UP000267342"/>
    </source>
</evidence>
<name>A0A348HFS6_9GAMM</name>
<organism evidence="1 2">
    <name type="scientific">Zymobacter palmae</name>
    <dbReference type="NCBI Taxonomy" id="33074"/>
    <lineage>
        <taxon>Bacteria</taxon>
        <taxon>Pseudomonadati</taxon>
        <taxon>Pseudomonadota</taxon>
        <taxon>Gammaproteobacteria</taxon>
        <taxon>Oceanospirillales</taxon>
        <taxon>Halomonadaceae</taxon>
        <taxon>Zymobacter group</taxon>
        <taxon>Zymobacter</taxon>
    </lineage>
</organism>
<reference evidence="1 2" key="1">
    <citation type="submission" date="2018-09" db="EMBL/GenBank/DDBJ databases">
        <title>Zymobacter palmae IAM14233 (=T109) whole genome analysis.</title>
        <authorList>
            <person name="Yanase H."/>
        </authorList>
    </citation>
    <scope>NUCLEOTIDE SEQUENCE [LARGE SCALE GENOMIC DNA]</scope>
    <source>
        <strain evidence="1 2">IAM14233</strain>
    </source>
</reference>
<dbReference type="EMBL" id="AP018933">
    <property type="protein sequence ID" value="BBG30478.1"/>
    <property type="molecule type" value="Genomic_DNA"/>
</dbReference>
<sequence length="356" mass="40873">MVFLRQRCQRQADAFLRQPHLLQRPFNRNRVSFDAHRVVQRHQARINLMRAFAITGQRSFTQRMHGVRRHVGRDRNNTVTTGQHEITGRRVITRVQREIATLEHVEQFLITLQITCSFLQTDDIIELGQAEDSVVEQVDARACRYVVHDDRQTDFSDGFEVLVQPFLRRTVVVRRDRQAAIRTRFLGPARQIDGFPGSVGARARDDRYSTVHFVNDRTNNVKVLFHGHGGGLTGGSCRDDTVSAIFQMEIYQTTQSRPVYVAIGHHGGRQCNDTTCDHSKSSLSCPACTTGLLSFSLSYRFSIARRRKPCHQWAQRRRLRLSSTSGILIRMVLIRQVAVQAGEARPSHPDKRYQMK</sequence>
<proteinExistence type="predicted"/>
<accession>A0A348HFS6</accession>
<dbReference type="KEGG" id="zpl:ZBT109_1724"/>
<evidence type="ECO:0000313" key="1">
    <source>
        <dbReference type="EMBL" id="BBG30478.1"/>
    </source>
</evidence>
<protein>
    <submittedName>
        <fullName evidence="1">ABC-type transport system</fullName>
    </submittedName>
</protein>
<gene>
    <name evidence="1" type="ORF">ZBT109_1724</name>
</gene>